<feature type="domain" description="MADS-box" evidence="6">
    <location>
        <begin position="7"/>
        <end position="67"/>
    </location>
</feature>
<keyword evidence="2" id="KW-0805">Transcription regulation</keyword>
<gene>
    <name evidence="7" type="ORF">HAX54_028461</name>
</gene>
<comment type="subcellular location">
    <subcellularLocation>
        <location evidence="1">Nucleus</location>
    </subcellularLocation>
</comment>
<dbReference type="SUPFAM" id="SSF55455">
    <property type="entry name" value="SRF-like"/>
    <property type="match status" value="1"/>
</dbReference>
<dbReference type="PANTHER" id="PTHR11945:SF640">
    <property type="entry name" value="AGAMOUS-LIKE MADS-BOX PROTEIN AGL62"/>
    <property type="match status" value="1"/>
</dbReference>
<dbReference type="PROSITE" id="PS50066">
    <property type="entry name" value="MADS_BOX_2"/>
    <property type="match status" value="1"/>
</dbReference>
<dbReference type="InterPro" id="IPR002100">
    <property type="entry name" value="TF_MADSbox"/>
</dbReference>
<dbReference type="InterPro" id="IPR036879">
    <property type="entry name" value="TF_MADSbox_sf"/>
</dbReference>
<organism evidence="7 8">
    <name type="scientific">Datura stramonium</name>
    <name type="common">Jimsonweed</name>
    <name type="synonym">Common thornapple</name>
    <dbReference type="NCBI Taxonomy" id="4076"/>
    <lineage>
        <taxon>Eukaryota</taxon>
        <taxon>Viridiplantae</taxon>
        <taxon>Streptophyta</taxon>
        <taxon>Embryophyta</taxon>
        <taxon>Tracheophyta</taxon>
        <taxon>Spermatophyta</taxon>
        <taxon>Magnoliopsida</taxon>
        <taxon>eudicotyledons</taxon>
        <taxon>Gunneridae</taxon>
        <taxon>Pentapetalae</taxon>
        <taxon>asterids</taxon>
        <taxon>lamiids</taxon>
        <taxon>Solanales</taxon>
        <taxon>Solanaceae</taxon>
        <taxon>Solanoideae</taxon>
        <taxon>Datureae</taxon>
        <taxon>Datura</taxon>
    </lineage>
</organism>
<dbReference type="Proteomes" id="UP000823775">
    <property type="component" value="Unassembled WGS sequence"/>
</dbReference>
<accession>A0ABS8RLC6</accession>
<dbReference type="EMBL" id="JACEIK010000035">
    <property type="protein sequence ID" value="MCD7447389.1"/>
    <property type="molecule type" value="Genomic_DNA"/>
</dbReference>
<keyword evidence="4" id="KW-0804">Transcription</keyword>
<evidence type="ECO:0000256" key="4">
    <source>
        <dbReference type="ARBA" id="ARBA00023163"/>
    </source>
</evidence>
<reference evidence="7 8" key="1">
    <citation type="journal article" date="2021" name="BMC Genomics">
        <title>Datura genome reveals duplications of psychoactive alkaloid biosynthetic genes and high mutation rate following tissue culture.</title>
        <authorList>
            <person name="Rajewski A."/>
            <person name="Carter-House D."/>
            <person name="Stajich J."/>
            <person name="Litt A."/>
        </authorList>
    </citation>
    <scope>NUCLEOTIDE SEQUENCE [LARGE SCALE GENOMIC DNA]</scope>
    <source>
        <strain evidence="7">AR-01</strain>
    </source>
</reference>
<dbReference type="Pfam" id="PF00319">
    <property type="entry name" value="SRF-TF"/>
    <property type="match status" value="1"/>
</dbReference>
<evidence type="ECO:0000259" key="6">
    <source>
        <dbReference type="PROSITE" id="PS50066"/>
    </source>
</evidence>
<keyword evidence="3" id="KW-0238">DNA-binding</keyword>
<evidence type="ECO:0000256" key="2">
    <source>
        <dbReference type="ARBA" id="ARBA00023015"/>
    </source>
</evidence>
<dbReference type="PRINTS" id="PR00404">
    <property type="entry name" value="MADSDOMAIN"/>
</dbReference>
<dbReference type="PANTHER" id="PTHR11945">
    <property type="entry name" value="MADS BOX PROTEIN"/>
    <property type="match status" value="1"/>
</dbReference>
<evidence type="ECO:0000256" key="3">
    <source>
        <dbReference type="ARBA" id="ARBA00023125"/>
    </source>
</evidence>
<comment type="caution">
    <text evidence="7">The sequence shown here is derived from an EMBL/GenBank/DDBJ whole genome shotgun (WGS) entry which is preliminary data.</text>
</comment>
<keyword evidence="8" id="KW-1185">Reference proteome</keyword>
<keyword evidence="5" id="KW-0539">Nucleus</keyword>
<name>A0ABS8RLC6_DATST</name>
<sequence length="181" mass="20458">MESKKTRGRQKISMSKIENKNDRNVAFSKRCSNLYKKASELVTLCDVDIGIILSSPAGKPFSFFHPTPEAVIDRFLNPNSQLNESTRQVANQARDKVNQLNNVMSESLEVIKDIETAQTLLQLANMKENGQRNWWESIDQLNADELTTFEAWLSTTTFNINSRLEKLENEASSSKNAPSTS</sequence>
<evidence type="ECO:0000256" key="5">
    <source>
        <dbReference type="ARBA" id="ARBA00023242"/>
    </source>
</evidence>
<protein>
    <recommendedName>
        <fullName evidence="6">MADS-box domain-containing protein</fullName>
    </recommendedName>
</protein>
<proteinExistence type="predicted"/>
<evidence type="ECO:0000313" key="7">
    <source>
        <dbReference type="EMBL" id="MCD7447389.1"/>
    </source>
</evidence>
<evidence type="ECO:0000313" key="8">
    <source>
        <dbReference type="Proteomes" id="UP000823775"/>
    </source>
</evidence>
<dbReference type="SMART" id="SM00432">
    <property type="entry name" value="MADS"/>
    <property type="match status" value="1"/>
</dbReference>
<dbReference type="Gene3D" id="3.40.1810.10">
    <property type="entry name" value="Transcription factor, MADS-box"/>
    <property type="match status" value="1"/>
</dbReference>
<evidence type="ECO:0000256" key="1">
    <source>
        <dbReference type="ARBA" id="ARBA00004123"/>
    </source>
</evidence>